<sequence>MIYKKKIEVAEDLLAEAMEENLNREEVKKRLVNAYKREGISPFRGLALPPDITDKEMATLYVIAKYGLGIEDELRDVFEYEERLEKAAELLLKGDREGVLKLVGEINSNTLSRIFRVVFTAVILGFKDEKELIELLHKAMEVFPEEEKTARKYARFYIAFRVAEGIAKGEIRDKLDKEALKQSLSLRIGIPKVLPDDEYVYIIAKEVFNLDDSVLKKILKIVNKRKGTH</sequence>
<reference evidence="1 2" key="1">
    <citation type="submission" date="2013-11" db="EMBL/GenBank/DDBJ databases">
        <title>Comparative genomics of Ignicoccus.</title>
        <authorList>
            <person name="Podar M."/>
        </authorList>
    </citation>
    <scope>NUCLEOTIDE SEQUENCE [LARGE SCALE GENOMIC DNA]</scope>
    <source>
        <strain evidence="1 2">DSM 13165</strain>
    </source>
</reference>
<evidence type="ECO:0008006" key="3">
    <source>
        <dbReference type="Google" id="ProtNLM"/>
    </source>
</evidence>
<proteinExistence type="predicted"/>
<gene>
    <name evidence="1" type="ORF">EYM_06495</name>
</gene>
<dbReference type="EMBL" id="CP006867">
    <property type="protein sequence ID" value="ALU11946.1"/>
    <property type="molecule type" value="Genomic_DNA"/>
</dbReference>
<name>A0A0U3DWS5_9CREN</name>
<dbReference type="OrthoDB" id="30879at2157"/>
<dbReference type="Proteomes" id="UP000060778">
    <property type="component" value="Chromosome"/>
</dbReference>
<dbReference type="GeneID" id="30680673"/>
<evidence type="ECO:0000313" key="2">
    <source>
        <dbReference type="Proteomes" id="UP000060778"/>
    </source>
</evidence>
<dbReference type="AlphaFoldDB" id="A0A0U3DWS5"/>
<accession>A0A0U3DWS5</accession>
<protein>
    <recommendedName>
        <fullName evidence="3">DUF2192 domain-containing protein</fullName>
    </recommendedName>
</protein>
<keyword evidence="2" id="KW-1185">Reference proteome</keyword>
<dbReference type="KEGG" id="iis:EYM_06495"/>
<evidence type="ECO:0000313" key="1">
    <source>
        <dbReference type="EMBL" id="ALU11946.1"/>
    </source>
</evidence>
<dbReference type="Pfam" id="PF09958">
    <property type="entry name" value="DUF2192"/>
    <property type="match status" value="1"/>
</dbReference>
<dbReference type="RefSeq" id="WP_075050207.1">
    <property type="nucleotide sequence ID" value="NZ_CP006867.1"/>
</dbReference>
<dbReference type="InterPro" id="IPR018693">
    <property type="entry name" value="DUF2192"/>
</dbReference>
<dbReference type="STRING" id="940295.EYM_06495"/>
<organism evidence="1 2">
    <name type="scientific">Ignicoccus islandicus DSM 13165</name>
    <dbReference type="NCBI Taxonomy" id="940295"/>
    <lineage>
        <taxon>Archaea</taxon>
        <taxon>Thermoproteota</taxon>
        <taxon>Thermoprotei</taxon>
        <taxon>Desulfurococcales</taxon>
        <taxon>Desulfurococcaceae</taxon>
        <taxon>Ignicoccus</taxon>
    </lineage>
</organism>